<dbReference type="Gene3D" id="3.40.50.620">
    <property type="entry name" value="HUPs"/>
    <property type="match status" value="1"/>
</dbReference>
<evidence type="ECO:0000313" key="2">
    <source>
        <dbReference type="EMBL" id="AKF26755.1"/>
    </source>
</evidence>
<name>A0A0F6WQ29_9CORY</name>
<proteinExistence type="predicted"/>
<evidence type="ECO:0000313" key="3">
    <source>
        <dbReference type="Proteomes" id="UP000034037"/>
    </source>
</evidence>
<dbReference type="PANTHER" id="PTHR30336:SF4">
    <property type="entry name" value="ENVELOPE BIOGENESIS FACTOR ELYC"/>
    <property type="match status" value="1"/>
</dbReference>
<dbReference type="PANTHER" id="PTHR30336">
    <property type="entry name" value="INNER MEMBRANE PROTEIN, PROBABLE PERMEASE"/>
    <property type="match status" value="1"/>
</dbReference>
<dbReference type="GO" id="GO:0043164">
    <property type="term" value="P:Gram-negative-bacterium-type cell wall biogenesis"/>
    <property type="evidence" value="ECO:0007669"/>
    <property type="project" value="TreeGrafter"/>
</dbReference>
<dbReference type="InterPro" id="IPR051599">
    <property type="entry name" value="Cell_Envelope_Assoc"/>
</dbReference>
<evidence type="ECO:0000259" key="1">
    <source>
        <dbReference type="Pfam" id="PF02698"/>
    </source>
</evidence>
<sequence>MNPIVVLGSKVVDGQVTDLLASRLEKAIEVSSMTPEAPVVVSGFGEAAAMADYLRARGVTNIVEEPWATSTNENLENAHALFPDTLQWTVVTSGFHAWRTYLWAWHLGIPIKVVTARTPSAERLGMAIRECFALPHSTLRVLWRKLRAPKS</sequence>
<keyword evidence="3" id="KW-1185">Reference proteome</keyword>
<dbReference type="HOGENOM" id="CLU_051474_3_2_11"/>
<dbReference type="RefSeq" id="WP_003863607.1">
    <property type="nucleotide sequence ID" value="NZ_CP011309.1"/>
</dbReference>
<dbReference type="InterPro" id="IPR014729">
    <property type="entry name" value="Rossmann-like_a/b/a_fold"/>
</dbReference>
<dbReference type="EMBL" id="CP011309">
    <property type="protein sequence ID" value="AKF26755.1"/>
    <property type="molecule type" value="Genomic_DNA"/>
</dbReference>
<reference evidence="2 3" key="1">
    <citation type="submission" date="2015-04" db="EMBL/GenBank/DDBJ databases">
        <title>Complete Genome Sequence of Brevibacterium flavum ATCC 15168.</title>
        <authorList>
            <person name="Ahn J."/>
            <person name="Park G."/>
            <person name="Jeon W."/>
            <person name="Jang Y."/>
            <person name="Jang M."/>
            <person name="Lee H."/>
            <person name="Lee H."/>
        </authorList>
    </citation>
    <scope>NUCLEOTIDE SEQUENCE [LARGE SCALE GENOMIC DNA]</scope>
    <source>
        <strain evidence="2 3">ATCC 15168</strain>
    </source>
</reference>
<gene>
    <name evidence="2" type="ORF">YH66_03890</name>
</gene>
<organism evidence="2 3">
    <name type="scientific">[Brevibacterium] flavum</name>
    <dbReference type="NCBI Taxonomy" id="92706"/>
    <lineage>
        <taxon>Bacteria</taxon>
        <taxon>Bacillati</taxon>
        <taxon>Actinomycetota</taxon>
        <taxon>Actinomycetes</taxon>
        <taxon>Mycobacteriales</taxon>
        <taxon>Corynebacteriaceae</taxon>
        <taxon>Corynebacterium</taxon>
    </lineage>
</organism>
<protein>
    <recommendedName>
        <fullName evidence="1">DUF218 domain-containing protein</fullName>
    </recommendedName>
</protein>
<dbReference type="GO" id="GO:0005886">
    <property type="term" value="C:plasma membrane"/>
    <property type="evidence" value="ECO:0007669"/>
    <property type="project" value="TreeGrafter"/>
</dbReference>
<dbReference type="GO" id="GO:0000270">
    <property type="term" value="P:peptidoglycan metabolic process"/>
    <property type="evidence" value="ECO:0007669"/>
    <property type="project" value="TreeGrafter"/>
</dbReference>
<dbReference type="AlphaFoldDB" id="A0A0F6WQ29"/>
<dbReference type="Proteomes" id="UP000034037">
    <property type="component" value="Chromosome"/>
</dbReference>
<accession>A0A0F6WQ29</accession>
<dbReference type="PATRIC" id="fig|92706.3.peg.804"/>
<feature type="domain" description="DUF218" evidence="1">
    <location>
        <begin position="4"/>
        <end position="131"/>
    </location>
</feature>
<dbReference type="Pfam" id="PF02698">
    <property type="entry name" value="DUF218"/>
    <property type="match status" value="1"/>
</dbReference>
<dbReference type="CDD" id="cd06259">
    <property type="entry name" value="YdcF-like"/>
    <property type="match status" value="1"/>
</dbReference>
<dbReference type="InterPro" id="IPR003848">
    <property type="entry name" value="DUF218"/>
</dbReference>